<reference evidence="5" key="1">
    <citation type="submission" date="2021-06" db="EMBL/GenBank/DDBJ databases">
        <authorList>
            <person name="Kallberg Y."/>
            <person name="Tangrot J."/>
            <person name="Rosling A."/>
        </authorList>
    </citation>
    <scope>NUCLEOTIDE SEQUENCE</scope>
    <source>
        <strain evidence="5">FL130A</strain>
    </source>
</reference>
<evidence type="ECO:0000313" key="5">
    <source>
        <dbReference type="EMBL" id="CAG8742085.1"/>
    </source>
</evidence>
<keyword evidence="2" id="KW-0349">Heme</keyword>
<comment type="similarity">
    <text evidence="1">Belongs to the cytochrome P450 family.</text>
</comment>
<dbReference type="EMBL" id="CAJVPS010035830">
    <property type="protein sequence ID" value="CAG8742085.1"/>
    <property type="molecule type" value="Genomic_DNA"/>
</dbReference>
<dbReference type="Gene3D" id="1.10.630.10">
    <property type="entry name" value="Cytochrome P450"/>
    <property type="match status" value="1"/>
</dbReference>
<evidence type="ECO:0000256" key="2">
    <source>
        <dbReference type="ARBA" id="ARBA00022617"/>
    </source>
</evidence>
<organism evidence="5 6">
    <name type="scientific">Ambispora leptoticha</name>
    <dbReference type="NCBI Taxonomy" id="144679"/>
    <lineage>
        <taxon>Eukaryota</taxon>
        <taxon>Fungi</taxon>
        <taxon>Fungi incertae sedis</taxon>
        <taxon>Mucoromycota</taxon>
        <taxon>Glomeromycotina</taxon>
        <taxon>Glomeromycetes</taxon>
        <taxon>Archaeosporales</taxon>
        <taxon>Ambisporaceae</taxon>
        <taxon>Ambispora</taxon>
    </lineage>
</organism>
<dbReference type="Proteomes" id="UP000789508">
    <property type="component" value="Unassembled WGS sequence"/>
</dbReference>
<keyword evidence="4" id="KW-0408">Iron</keyword>
<dbReference type="InterPro" id="IPR002403">
    <property type="entry name" value="Cyt_P450_E_grp-IV"/>
</dbReference>
<dbReference type="PRINTS" id="PR00465">
    <property type="entry name" value="EP450IV"/>
</dbReference>
<comment type="caution">
    <text evidence="5">The sequence shown here is derived from an EMBL/GenBank/DDBJ whole genome shotgun (WGS) entry which is preliminary data.</text>
</comment>
<evidence type="ECO:0000256" key="3">
    <source>
        <dbReference type="ARBA" id="ARBA00022723"/>
    </source>
</evidence>
<dbReference type="GO" id="GO:0020037">
    <property type="term" value="F:heme binding"/>
    <property type="evidence" value="ECO:0007669"/>
    <property type="project" value="InterPro"/>
</dbReference>
<name>A0A9N9IMF9_9GLOM</name>
<protein>
    <submittedName>
        <fullName evidence="5">2242_t:CDS:1</fullName>
    </submittedName>
</protein>
<proteinExistence type="inferred from homology"/>
<sequence length="183" mass="21174">NEPPLVYYDIPIIGHSFEFLNNSEELLRKAHQQHGDIFSIYTFGRIVTFITNKLSYEILSTKSMNFLVYLESRMPLARLVNLHNEDYATIFTELVRQGIVGRMEVFRDRIQKSLSLALDELIGDCKEPKFICKPLDLCQEIIARSVANIYMGEELCHDKEIIRTFKNFAADVSMCSRTPPFLS</sequence>
<dbReference type="InterPro" id="IPR036396">
    <property type="entry name" value="Cyt_P450_sf"/>
</dbReference>
<evidence type="ECO:0000256" key="4">
    <source>
        <dbReference type="ARBA" id="ARBA00023004"/>
    </source>
</evidence>
<dbReference type="PANTHER" id="PTHR24304">
    <property type="entry name" value="CYTOCHROME P450 FAMILY 7"/>
    <property type="match status" value="1"/>
</dbReference>
<dbReference type="InterPro" id="IPR050529">
    <property type="entry name" value="CYP450_sterol_14alpha_dmase"/>
</dbReference>
<gene>
    <name evidence="5" type="ORF">ALEPTO_LOCUS12986</name>
</gene>
<feature type="non-terminal residue" evidence="5">
    <location>
        <position position="1"/>
    </location>
</feature>
<dbReference type="SUPFAM" id="SSF48264">
    <property type="entry name" value="Cytochrome P450"/>
    <property type="match status" value="1"/>
</dbReference>
<keyword evidence="3" id="KW-0479">Metal-binding</keyword>
<dbReference type="OrthoDB" id="2440444at2759"/>
<dbReference type="AlphaFoldDB" id="A0A9N9IMF9"/>
<dbReference type="PANTHER" id="PTHR24304:SF2">
    <property type="entry name" value="24-HYDROXYCHOLESTEROL 7-ALPHA-HYDROXYLASE"/>
    <property type="match status" value="1"/>
</dbReference>
<dbReference type="GO" id="GO:0005506">
    <property type="term" value="F:iron ion binding"/>
    <property type="evidence" value="ECO:0007669"/>
    <property type="project" value="InterPro"/>
</dbReference>
<dbReference type="GO" id="GO:0016705">
    <property type="term" value="F:oxidoreductase activity, acting on paired donors, with incorporation or reduction of molecular oxygen"/>
    <property type="evidence" value="ECO:0007669"/>
    <property type="project" value="InterPro"/>
</dbReference>
<accession>A0A9N9IMF9</accession>
<keyword evidence="6" id="KW-1185">Reference proteome</keyword>
<feature type="non-terminal residue" evidence="5">
    <location>
        <position position="183"/>
    </location>
</feature>
<evidence type="ECO:0000313" key="6">
    <source>
        <dbReference type="Proteomes" id="UP000789508"/>
    </source>
</evidence>
<dbReference type="GO" id="GO:0008395">
    <property type="term" value="F:steroid hydroxylase activity"/>
    <property type="evidence" value="ECO:0007669"/>
    <property type="project" value="TreeGrafter"/>
</dbReference>
<evidence type="ECO:0000256" key="1">
    <source>
        <dbReference type="ARBA" id="ARBA00010617"/>
    </source>
</evidence>